<dbReference type="GO" id="GO:0050451">
    <property type="term" value="F:CoA-disulfide reductase (NADPH) activity"/>
    <property type="evidence" value="ECO:0007669"/>
    <property type="project" value="UniProtKB-EC"/>
</dbReference>
<sequence>MNKIKNFINFKKPKHAAIVGTGFIGLEVCENLKKLGIEVTFIERLPQVTPGLDRDISVYVKDRVLTDASVNEITENNLILSDGTD</sequence>
<dbReference type="AlphaFoldDB" id="A0A644WTN9"/>
<keyword evidence="2" id="KW-0560">Oxidoreductase</keyword>
<dbReference type="EC" id="1.8.1.14" evidence="2"/>
<evidence type="ECO:0000313" key="2">
    <source>
        <dbReference type="EMBL" id="MPM07286.1"/>
    </source>
</evidence>
<evidence type="ECO:0000259" key="1">
    <source>
        <dbReference type="Pfam" id="PF00070"/>
    </source>
</evidence>
<accession>A0A644WTN9</accession>
<dbReference type="InterPro" id="IPR036188">
    <property type="entry name" value="FAD/NAD-bd_sf"/>
</dbReference>
<dbReference type="InterPro" id="IPR039648">
    <property type="entry name" value="DHPH_N"/>
</dbReference>
<dbReference type="EMBL" id="VSSQ01001319">
    <property type="protein sequence ID" value="MPM07286.1"/>
    <property type="molecule type" value="Genomic_DNA"/>
</dbReference>
<feature type="domain" description="Pyridine nucleotide-disulphide oxidoreductase N-terminal" evidence="1">
    <location>
        <begin position="15"/>
        <end position="78"/>
    </location>
</feature>
<reference evidence="2" key="1">
    <citation type="submission" date="2019-08" db="EMBL/GenBank/DDBJ databases">
        <authorList>
            <person name="Kucharzyk K."/>
            <person name="Murdoch R.W."/>
            <person name="Higgins S."/>
            <person name="Loffler F."/>
        </authorList>
    </citation>
    <scope>NUCLEOTIDE SEQUENCE</scope>
</reference>
<proteinExistence type="predicted"/>
<dbReference type="SUPFAM" id="SSF51905">
    <property type="entry name" value="FAD/NAD(P)-binding domain"/>
    <property type="match status" value="1"/>
</dbReference>
<gene>
    <name evidence="2" type="primary">cdr_14</name>
    <name evidence="2" type="ORF">SDC9_53592</name>
</gene>
<dbReference type="Pfam" id="PF00070">
    <property type="entry name" value="Pyr_redox"/>
    <property type="match status" value="1"/>
</dbReference>
<organism evidence="2">
    <name type="scientific">bioreactor metagenome</name>
    <dbReference type="NCBI Taxonomy" id="1076179"/>
    <lineage>
        <taxon>unclassified sequences</taxon>
        <taxon>metagenomes</taxon>
        <taxon>ecological metagenomes</taxon>
    </lineage>
</organism>
<dbReference type="Gene3D" id="3.50.50.60">
    <property type="entry name" value="FAD/NAD(P)-binding domain"/>
    <property type="match status" value="1"/>
</dbReference>
<name>A0A644WTN9_9ZZZZ</name>
<protein>
    <submittedName>
        <fullName evidence="2">Coenzyme A disulfide reductase</fullName>
        <ecNumber evidence="2">1.8.1.14</ecNumber>
    </submittedName>
</protein>
<comment type="caution">
    <text evidence="2">The sequence shown here is derived from an EMBL/GenBank/DDBJ whole genome shotgun (WGS) entry which is preliminary data.</text>
</comment>